<comment type="caution">
    <text evidence="1">The sequence shown here is derived from an EMBL/GenBank/DDBJ whole genome shotgun (WGS) entry which is preliminary data.</text>
</comment>
<accession>A0ACB8B163</accession>
<reference evidence="1" key="1">
    <citation type="journal article" date="2021" name="New Phytol.">
        <title>Evolutionary innovations through gain and loss of genes in the ectomycorrhizal Boletales.</title>
        <authorList>
            <person name="Wu G."/>
            <person name="Miyauchi S."/>
            <person name="Morin E."/>
            <person name="Kuo A."/>
            <person name="Drula E."/>
            <person name="Varga T."/>
            <person name="Kohler A."/>
            <person name="Feng B."/>
            <person name="Cao Y."/>
            <person name="Lipzen A."/>
            <person name="Daum C."/>
            <person name="Hundley H."/>
            <person name="Pangilinan J."/>
            <person name="Johnson J."/>
            <person name="Barry K."/>
            <person name="LaButti K."/>
            <person name="Ng V."/>
            <person name="Ahrendt S."/>
            <person name="Min B."/>
            <person name="Choi I.G."/>
            <person name="Park H."/>
            <person name="Plett J.M."/>
            <person name="Magnuson J."/>
            <person name="Spatafora J.W."/>
            <person name="Nagy L.G."/>
            <person name="Henrissat B."/>
            <person name="Grigoriev I.V."/>
            <person name="Yang Z.L."/>
            <person name="Xu J."/>
            <person name="Martin F.M."/>
        </authorList>
    </citation>
    <scope>NUCLEOTIDE SEQUENCE</scope>
    <source>
        <strain evidence="1">KUC20120723A-06</strain>
    </source>
</reference>
<dbReference type="Proteomes" id="UP000790709">
    <property type="component" value="Unassembled WGS sequence"/>
</dbReference>
<name>A0ACB8B163_9AGAM</name>
<organism evidence="1 2">
    <name type="scientific">Leucogyrophana mollusca</name>
    <dbReference type="NCBI Taxonomy" id="85980"/>
    <lineage>
        <taxon>Eukaryota</taxon>
        <taxon>Fungi</taxon>
        <taxon>Dikarya</taxon>
        <taxon>Basidiomycota</taxon>
        <taxon>Agaricomycotina</taxon>
        <taxon>Agaricomycetes</taxon>
        <taxon>Agaricomycetidae</taxon>
        <taxon>Boletales</taxon>
        <taxon>Boletales incertae sedis</taxon>
        <taxon>Leucogyrophana</taxon>
    </lineage>
</organism>
<dbReference type="EMBL" id="MU266764">
    <property type="protein sequence ID" value="KAH7918583.1"/>
    <property type="molecule type" value="Genomic_DNA"/>
</dbReference>
<protein>
    <submittedName>
        <fullName evidence="1">Uncharacterized protein</fullName>
    </submittedName>
</protein>
<gene>
    <name evidence="1" type="ORF">BV22DRAFT_1051637</name>
</gene>
<keyword evidence="2" id="KW-1185">Reference proteome</keyword>
<sequence>MFAMKMLSEANQDCEAGDRYSLTRFLRERGEPVTRAYRELTATEMAVLRTTLAHVRKDRIRVIRTSPKAILKDINSTFDAMEGEWIAAHKHTGIEGFYFAVCGDLEHYNVPKVFCTERAEKFLKDILEIDPKRLALKLESWVVGNLVTETTGRMGRKVSTKELISKCRKLIQEGLDSILAKSKLSSRRVTMNYDNYERQIVERFGVALVQWPFDVVRNPGHSDLRPRPNLIKLLDSLGGEDPTCYWVQLTEAQLSARIAENRKRADQGEAVYKARKRQRKKDKVSAGIRSAETVHSDSDEDGEAGTNTLNTPDE</sequence>
<proteinExistence type="predicted"/>
<evidence type="ECO:0000313" key="2">
    <source>
        <dbReference type="Proteomes" id="UP000790709"/>
    </source>
</evidence>
<evidence type="ECO:0000313" key="1">
    <source>
        <dbReference type="EMBL" id="KAH7918583.1"/>
    </source>
</evidence>